<dbReference type="EMBL" id="VGJX01000125">
    <property type="protein sequence ID" value="MBM3274117.1"/>
    <property type="molecule type" value="Genomic_DNA"/>
</dbReference>
<sequence>MAEDFLSKMTAATEASAGATPATEDATEADDAGVAEQETEVAADEAKSAGQQARPDPWDELKKRYTPEQFAGLEREAEEARNAKAMRREASHRNEEAARDRAQAAEDRREAREAVDRVNLMIESVSALSADNPELGAQLLATFNRASGGTAPTGGGLLSTRTAAPAPESDKRLAALQAEIDSLKKGQNEMAFGLNTRELTALAWEAVEKDSALNRQAIRDLGIPDRVVQNAVRAVYEEDMKADP</sequence>
<dbReference type="Proteomes" id="UP000703893">
    <property type="component" value="Unassembled WGS sequence"/>
</dbReference>
<evidence type="ECO:0000313" key="2">
    <source>
        <dbReference type="EMBL" id="MBM3274117.1"/>
    </source>
</evidence>
<gene>
    <name evidence="2" type="ORF">FJZ00_03120</name>
</gene>
<evidence type="ECO:0000313" key="3">
    <source>
        <dbReference type="Proteomes" id="UP000703893"/>
    </source>
</evidence>
<dbReference type="AlphaFoldDB" id="A0A937X3H8"/>
<feature type="compositionally biased region" description="Low complexity" evidence="1">
    <location>
        <begin position="10"/>
        <end position="24"/>
    </location>
</feature>
<feature type="compositionally biased region" description="Basic and acidic residues" evidence="1">
    <location>
        <begin position="73"/>
        <end position="112"/>
    </location>
</feature>
<organism evidence="2 3">
    <name type="scientific">Candidatus Tanganyikabacteria bacterium</name>
    <dbReference type="NCBI Taxonomy" id="2961651"/>
    <lineage>
        <taxon>Bacteria</taxon>
        <taxon>Bacillati</taxon>
        <taxon>Candidatus Sericytochromatia</taxon>
        <taxon>Candidatus Tanganyikabacteria</taxon>
    </lineage>
</organism>
<protein>
    <submittedName>
        <fullName evidence="2">Uncharacterized protein</fullName>
    </submittedName>
</protein>
<accession>A0A937X3H8</accession>
<reference evidence="2 3" key="1">
    <citation type="submission" date="2019-03" db="EMBL/GenBank/DDBJ databases">
        <title>Lake Tanganyika Metagenome-Assembled Genomes (MAGs).</title>
        <authorList>
            <person name="Tran P."/>
        </authorList>
    </citation>
    <scope>NUCLEOTIDE SEQUENCE [LARGE SCALE GENOMIC DNA]</scope>
    <source>
        <strain evidence="2">K_DeepCast_65m_m2_236</strain>
    </source>
</reference>
<name>A0A937X3H8_9BACT</name>
<feature type="compositionally biased region" description="Basic and acidic residues" evidence="1">
    <location>
        <begin position="56"/>
        <end position="66"/>
    </location>
</feature>
<evidence type="ECO:0000256" key="1">
    <source>
        <dbReference type="SAM" id="MobiDB-lite"/>
    </source>
</evidence>
<feature type="non-terminal residue" evidence="2">
    <location>
        <position position="244"/>
    </location>
</feature>
<feature type="compositionally biased region" description="Acidic residues" evidence="1">
    <location>
        <begin position="25"/>
        <end position="43"/>
    </location>
</feature>
<proteinExistence type="predicted"/>
<feature type="region of interest" description="Disordered" evidence="1">
    <location>
        <begin position="1"/>
        <end position="112"/>
    </location>
</feature>
<comment type="caution">
    <text evidence="2">The sequence shown here is derived from an EMBL/GenBank/DDBJ whole genome shotgun (WGS) entry which is preliminary data.</text>
</comment>